<feature type="compositionally biased region" description="Low complexity" evidence="12">
    <location>
        <begin position="394"/>
        <end position="408"/>
    </location>
</feature>
<evidence type="ECO:0000313" key="18">
    <source>
        <dbReference type="Proteomes" id="UP000288725"/>
    </source>
</evidence>
<dbReference type="Gene3D" id="2.70.50.70">
    <property type="match status" value="1"/>
</dbReference>
<evidence type="ECO:0000256" key="13">
    <source>
        <dbReference type="SAM" id="SignalP"/>
    </source>
</evidence>
<reference evidence="16 18" key="2">
    <citation type="submission" date="2018-12" db="EMBL/GenBank/DDBJ databases">
        <title>Genome of Verticillium dahliae isolate Getta Getta.</title>
        <authorList>
            <person name="Gardiner D.M."/>
        </authorList>
    </citation>
    <scope>NUCLEOTIDE SEQUENCE [LARGE SCALE GENOMIC DNA]</scope>
    <source>
        <strain evidence="16 18">Getta Getta</strain>
    </source>
</reference>
<feature type="chain" id="PRO_5044574703" description="lytic cellulose monooxygenase (C4-dehydrogenating)" evidence="13">
    <location>
        <begin position="22"/>
        <end position="417"/>
    </location>
</feature>
<dbReference type="AlphaFoldDB" id="A0A2J8DQA0"/>
<keyword evidence="3" id="KW-0964">Secreted</keyword>
<comment type="cofactor">
    <cofactor evidence="1">
        <name>Cu(2+)</name>
        <dbReference type="ChEBI" id="CHEBI:29036"/>
    </cofactor>
</comment>
<evidence type="ECO:0000256" key="7">
    <source>
        <dbReference type="ARBA" id="ARBA00023277"/>
    </source>
</evidence>
<dbReference type="CDD" id="cd21175">
    <property type="entry name" value="LPMO_AA9"/>
    <property type="match status" value="1"/>
</dbReference>
<feature type="region of interest" description="Disordered" evidence="12">
    <location>
        <begin position="393"/>
        <end position="417"/>
    </location>
</feature>
<dbReference type="Proteomes" id="UP000288725">
    <property type="component" value="Chromosome 2"/>
</dbReference>
<evidence type="ECO:0000313" key="17">
    <source>
        <dbReference type="Proteomes" id="UP000236305"/>
    </source>
</evidence>
<comment type="subcellular location">
    <subcellularLocation>
        <location evidence="2">Secreted</location>
    </subcellularLocation>
</comment>
<feature type="signal peptide" evidence="13">
    <location>
        <begin position="1"/>
        <end position="21"/>
    </location>
</feature>
<keyword evidence="8" id="KW-0624">Polysaccharide degradation</keyword>
<keyword evidence="5" id="KW-0136">Cellulose degradation</keyword>
<evidence type="ECO:0000313" key="16">
    <source>
        <dbReference type="EMBL" id="RXG49847.1"/>
    </source>
</evidence>
<comment type="caution">
    <text evidence="16">The sequence shown here is derived from an EMBL/GenBank/DDBJ whole genome shotgun (WGS) entry which is preliminary data.</text>
</comment>
<evidence type="ECO:0000256" key="11">
    <source>
        <dbReference type="ARBA" id="ARBA00047174"/>
    </source>
</evidence>
<keyword evidence="6" id="KW-1015">Disulfide bond</keyword>
<comment type="catalytic activity">
    <reaction evidence="10">
        <text>[(1-&gt;4)-beta-D-glucosyl]n+m + reduced acceptor + O2 = 4-dehydro-beta-D-glucosyl-[(1-&gt;4)-beta-D-glucosyl]n-1 + [(1-&gt;4)-beta-D-glucosyl]m + acceptor + H2O.</text>
        <dbReference type="EC" id="1.14.99.56"/>
    </reaction>
</comment>
<dbReference type="PANTHER" id="PTHR33353">
    <property type="entry name" value="PUTATIVE (AFU_ORTHOLOGUE AFUA_1G12560)-RELATED"/>
    <property type="match status" value="1"/>
</dbReference>
<evidence type="ECO:0000256" key="1">
    <source>
        <dbReference type="ARBA" id="ARBA00001973"/>
    </source>
</evidence>
<organism evidence="16 18">
    <name type="scientific">Verticillium dahliae</name>
    <name type="common">Verticillium wilt</name>
    <dbReference type="NCBI Taxonomy" id="27337"/>
    <lineage>
        <taxon>Eukaryota</taxon>
        <taxon>Fungi</taxon>
        <taxon>Dikarya</taxon>
        <taxon>Ascomycota</taxon>
        <taxon>Pezizomycotina</taxon>
        <taxon>Sordariomycetes</taxon>
        <taxon>Hypocreomycetidae</taxon>
        <taxon>Glomerellales</taxon>
        <taxon>Plectosphaerellaceae</taxon>
        <taxon>Verticillium</taxon>
    </lineage>
</organism>
<evidence type="ECO:0000256" key="2">
    <source>
        <dbReference type="ARBA" id="ARBA00004613"/>
    </source>
</evidence>
<dbReference type="Pfam" id="PF03443">
    <property type="entry name" value="AA9"/>
    <property type="match status" value="1"/>
</dbReference>
<reference evidence="15 17" key="1">
    <citation type="submission" date="2017-12" db="EMBL/GenBank/DDBJ databases">
        <title>Comparative genomics yields insights into virulence evolution of Verticillium dahliae.</title>
        <authorList>
            <person name="Fan R."/>
            <person name="Armitage A.D."/>
            <person name="Cascant-Lopez E."/>
            <person name="Sobczyk M."/>
            <person name="Cockerton H.M."/>
            <person name="Harrison R.J."/>
        </authorList>
    </citation>
    <scope>NUCLEOTIDE SEQUENCE [LARGE SCALE GENOMIC DNA]</scope>
    <source>
        <strain evidence="15 17">12008</strain>
    </source>
</reference>
<gene>
    <name evidence="15" type="ORF">BJF96_g10251</name>
    <name evidence="16" type="ORF">VDGE_00528</name>
</gene>
<dbReference type="OrthoDB" id="5985073at2759"/>
<dbReference type="InterPro" id="IPR005103">
    <property type="entry name" value="AA9_LPMO"/>
</dbReference>
<keyword evidence="7" id="KW-0119">Carbohydrate metabolism</keyword>
<dbReference type="InterPro" id="IPR049892">
    <property type="entry name" value="AA9"/>
</dbReference>
<evidence type="ECO:0000256" key="12">
    <source>
        <dbReference type="SAM" id="MobiDB-lite"/>
    </source>
</evidence>
<dbReference type="EC" id="1.14.99.56" evidence="11"/>
<sequence length="417" mass="44508">MNMKAAVVLALGVSAAPLATAHTLLSKLYIDEVSQGDGTCLRMPEDGSKTTSPVDGLESDDMACGANGDTPAAFVCPAPAGATLTFEFRTWPDASNPGAIDPSHVGPCSIYVKKVDDPLNDPASGAGWVKLWHEGYNEDTGKWCVDNLIANKGLLSFELPSGLAKGNYLVRSEILALHQAHSKGDPQYYVSCAQVHVEEGPRTFDVPDKYKVSIPGHVDGSEKGNTFDVWEPKWPYLIPGPEPYSPQADSSSSSTVSTFKESAFEGAIPGDCKLKNANWCGKALKPYDTDLGCWAAVEACFAQGDKCFNPTPPTGVKNCDLWNEKLCKVIQSRCEDGDFEGPPEVELEEVTNPAPGYIPKAVNSGAADGSYEPRGTDLDGEISKGAVKDERVIGHATSAAGAASTPKPKLWRKRARR</sequence>
<evidence type="ECO:0000256" key="10">
    <source>
        <dbReference type="ARBA" id="ARBA00045077"/>
    </source>
</evidence>
<evidence type="ECO:0000256" key="3">
    <source>
        <dbReference type="ARBA" id="ARBA00022525"/>
    </source>
</evidence>
<evidence type="ECO:0000256" key="4">
    <source>
        <dbReference type="ARBA" id="ARBA00022729"/>
    </source>
</evidence>
<dbReference type="PANTHER" id="PTHR33353:SF32">
    <property type="entry name" value="ENDO-BETA-1,4-GLUCANASE D"/>
    <property type="match status" value="1"/>
</dbReference>
<dbReference type="GO" id="GO:0030245">
    <property type="term" value="P:cellulose catabolic process"/>
    <property type="evidence" value="ECO:0007669"/>
    <property type="project" value="UniProtKB-KW"/>
</dbReference>
<evidence type="ECO:0000256" key="5">
    <source>
        <dbReference type="ARBA" id="ARBA00023001"/>
    </source>
</evidence>
<feature type="domain" description="Auxiliary Activity family 9 catalytic" evidence="14">
    <location>
        <begin position="22"/>
        <end position="233"/>
    </location>
</feature>
<accession>A0A2J8DQA0</accession>
<evidence type="ECO:0000313" key="15">
    <source>
        <dbReference type="EMBL" id="PNH26440.1"/>
    </source>
</evidence>
<evidence type="ECO:0000256" key="8">
    <source>
        <dbReference type="ARBA" id="ARBA00023326"/>
    </source>
</evidence>
<evidence type="ECO:0000256" key="6">
    <source>
        <dbReference type="ARBA" id="ARBA00023157"/>
    </source>
</evidence>
<dbReference type="EMBL" id="RSDZ01000010">
    <property type="protein sequence ID" value="RXG49847.1"/>
    <property type="molecule type" value="Genomic_DNA"/>
</dbReference>
<evidence type="ECO:0000256" key="9">
    <source>
        <dbReference type="ARBA" id="ARBA00044502"/>
    </source>
</evidence>
<feature type="region of interest" description="Disordered" evidence="12">
    <location>
        <begin position="354"/>
        <end position="381"/>
    </location>
</feature>
<dbReference type="OMA" id="ANWCGKP"/>
<dbReference type="GO" id="GO:0005576">
    <property type="term" value="C:extracellular region"/>
    <property type="evidence" value="ECO:0007669"/>
    <property type="project" value="UniProtKB-SubCell"/>
</dbReference>
<comment type="similarity">
    <text evidence="9">Belongs to the polysaccharide monooxygenase AA9 family.</text>
</comment>
<evidence type="ECO:0000259" key="14">
    <source>
        <dbReference type="Pfam" id="PF03443"/>
    </source>
</evidence>
<proteinExistence type="inferred from homology"/>
<protein>
    <recommendedName>
        <fullName evidence="11">lytic cellulose monooxygenase (C4-dehydrogenating)</fullName>
        <ecNumber evidence="11">1.14.99.56</ecNumber>
    </recommendedName>
</protein>
<dbReference type="EMBL" id="MPSH01000066">
    <property type="protein sequence ID" value="PNH26440.1"/>
    <property type="molecule type" value="Genomic_DNA"/>
</dbReference>
<name>A0A2J8DQA0_VERDA</name>
<dbReference type="Proteomes" id="UP000236305">
    <property type="component" value="Unassembled WGS sequence"/>
</dbReference>
<keyword evidence="4 13" id="KW-0732">Signal</keyword>